<dbReference type="EMBL" id="CP150637">
    <property type="protein sequence ID" value="WZW88304.1"/>
    <property type="molecule type" value="Genomic_DNA"/>
</dbReference>
<evidence type="ECO:0000256" key="1">
    <source>
        <dbReference type="SAM" id="SignalP"/>
    </source>
</evidence>
<dbReference type="Proteomes" id="UP001449178">
    <property type="component" value="Chromosome"/>
</dbReference>
<keyword evidence="1" id="KW-0732">Signal</keyword>
<evidence type="ECO:0000313" key="2">
    <source>
        <dbReference type="EMBL" id="WZW88304.1"/>
    </source>
</evidence>
<reference evidence="2 3" key="1">
    <citation type="submission" date="2024-03" db="EMBL/GenBank/DDBJ databases">
        <title>Complete Genome Sequence and Annotation of Ignatzschineria larvae DSM 13226.</title>
        <authorList>
            <person name="Cantrell E."/>
            <person name="Burcham Z.M."/>
        </authorList>
    </citation>
    <scope>NUCLEOTIDE SEQUENCE [LARGE SCALE GENOMIC DNA]</scope>
    <source>
        <strain evidence="2 3">DSM 13226</strain>
    </source>
</reference>
<dbReference type="RefSeq" id="WP_026878568.1">
    <property type="nucleotide sequence ID" value="NZ_AZOD01000010.1"/>
</dbReference>
<gene>
    <name evidence="2" type="ORF">WMO13_02675</name>
</gene>
<sequence>MKKKLLAYAVPLLLATSSMSIAAPIELFTQDYETITEALLDKSYGFIVKEIDTSIEADAMSENIGNFQATTSILLQDEETNITSTENGEVVFTNYAEGKGAATIISKADLVIANSNEALFVLKDIAQQTQIDRENLQYKFTQQYPEIVLDSDSLNGGSLHVAGAEGKGLFTFTDNFKVIDNFDAAYQIGKITLKNEAQGLRSLVVDDSAISSVIIPSDLYQKTEIIFNGIALEVMPEAVTRAGFNQLNIAQFTYDSGVEKVTDQAGVFNHFVVKDLTLQPAISEAEVTFGDFKLGFNIAPVTNEILSQDFLALSNEYMLNAEQMNPYAYLQKVFVDGSSIKMTLDGKLADFGSQNALNITPSSELIDQLAKVDFMNNPDEVDEIFAGLTFFEFVNQYIDAIDLELSVDQNYAIELGSNILIASGKHVSMDSARKEMKELYQQFQLMATLINAETPLVEFVGGKAHIHVQYQDGTWLVNDQVVDLEAIAALFG</sequence>
<feature type="signal peptide" evidence="1">
    <location>
        <begin position="1"/>
        <end position="22"/>
    </location>
</feature>
<accession>A0ABZ3C0I9</accession>
<name>A0ABZ3C0I9_9GAMM</name>
<keyword evidence="3" id="KW-1185">Reference proteome</keyword>
<evidence type="ECO:0008006" key="4">
    <source>
        <dbReference type="Google" id="ProtNLM"/>
    </source>
</evidence>
<protein>
    <recommendedName>
        <fullName evidence="4">DUF945 domain-containing protein</fullName>
    </recommendedName>
</protein>
<feature type="chain" id="PRO_5047472020" description="DUF945 domain-containing protein" evidence="1">
    <location>
        <begin position="23"/>
        <end position="492"/>
    </location>
</feature>
<proteinExistence type="predicted"/>
<organism evidence="2 3">
    <name type="scientific">Ignatzschineria larvae DSM 13226</name>
    <dbReference type="NCBI Taxonomy" id="1111732"/>
    <lineage>
        <taxon>Bacteria</taxon>
        <taxon>Pseudomonadati</taxon>
        <taxon>Pseudomonadota</taxon>
        <taxon>Gammaproteobacteria</taxon>
        <taxon>Cardiobacteriales</taxon>
        <taxon>Ignatzschineriaceae</taxon>
        <taxon>Ignatzschineria</taxon>
    </lineage>
</organism>
<evidence type="ECO:0000313" key="3">
    <source>
        <dbReference type="Proteomes" id="UP001449178"/>
    </source>
</evidence>